<dbReference type="InterPro" id="IPR003439">
    <property type="entry name" value="ABC_transporter-like_ATP-bd"/>
</dbReference>
<dbReference type="RefSeq" id="WP_014888471.1">
    <property type="nucleotide sequence ID" value="NC_018419.1"/>
</dbReference>
<dbReference type="PROSITE" id="PS00211">
    <property type="entry name" value="ABC_TRANSPORTER_1"/>
    <property type="match status" value="1"/>
</dbReference>
<proteinExistence type="inferred from homology"/>
<dbReference type="InterPro" id="IPR027417">
    <property type="entry name" value="P-loop_NTPase"/>
</dbReference>
<evidence type="ECO:0000256" key="3">
    <source>
        <dbReference type="ARBA" id="ARBA00022741"/>
    </source>
</evidence>
<dbReference type="SMART" id="SM00382">
    <property type="entry name" value="AAA"/>
    <property type="match status" value="1"/>
</dbReference>
<dbReference type="STRING" id="1199245.A359_08080"/>
<keyword evidence="2" id="KW-0813">Transport</keyword>
<dbReference type="OrthoDB" id="9806726at2"/>
<dbReference type="PANTHER" id="PTHR42734">
    <property type="entry name" value="METAL TRANSPORT SYSTEM ATP-BINDING PROTEIN TM_0124-RELATED"/>
    <property type="match status" value="1"/>
</dbReference>
<dbReference type="PROSITE" id="PS50893">
    <property type="entry name" value="ABC_TRANSPORTER_2"/>
    <property type="match status" value="1"/>
</dbReference>
<comment type="similarity">
    <text evidence="1">Belongs to the ABC transporter superfamily.</text>
</comment>
<dbReference type="Proteomes" id="UP000003936">
    <property type="component" value="Chromosome"/>
</dbReference>
<keyword evidence="4" id="KW-0067">ATP-binding</keyword>
<feature type="domain" description="ABC transporter" evidence="5">
    <location>
        <begin position="2"/>
        <end position="230"/>
    </location>
</feature>
<dbReference type="KEGG" id="sect:A359_08080"/>
<evidence type="ECO:0000256" key="4">
    <source>
        <dbReference type="ARBA" id="ARBA00022840"/>
    </source>
</evidence>
<dbReference type="Gene3D" id="3.40.50.300">
    <property type="entry name" value="P-loop containing nucleotide triphosphate hydrolases"/>
    <property type="match status" value="1"/>
</dbReference>
<evidence type="ECO:0000313" key="7">
    <source>
        <dbReference type="Proteomes" id="UP000003936"/>
    </source>
</evidence>
<organism evidence="6 7">
    <name type="scientific">secondary endosymbiont of Ctenarytaina eucalypti</name>
    <dbReference type="NCBI Taxonomy" id="1199245"/>
    <lineage>
        <taxon>Bacteria</taxon>
        <taxon>Pseudomonadati</taxon>
        <taxon>Pseudomonadota</taxon>
        <taxon>Gammaproteobacteria</taxon>
        <taxon>Enterobacterales</taxon>
        <taxon>Enterobacteriaceae</taxon>
        <taxon>aphid secondary symbionts</taxon>
    </lineage>
</organism>
<protein>
    <submittedName>
        <fullName evidence="6">ATPase component of Mn/Zn ABC-type transporter</fullName>
    </submittedName>
</protein>
<evidence type="ECO:0000256" key="2">
    <source>
        <dbReference type="ARBA" id="ARBA00022448"/>
    </source>
</evidence>
<dbReference type="InterPro" id="IPR017871">
    <property type="entry name" value="ABC_transporter-like_CS"/>
</dbReference>
<dbReference type="AlphaFoldDB" id="J3Z4F8"/>
<evidence type="ECO:0000313" key="6">
    <source>
        <dbReference type="EMBL" id="AFP85174.1"/>
    </source>
</evidence>
<sequence>MIILHNLIMGYQGQGIGVPLDGRFASGSMTAIVGLNGSGKSTLLKTLAGLLSPIRGSLSFCNPGRPRIGYLPQQVDIDRQFPIKVYDVVAMGCWPIRGLLRRINLKQQVAIRQALTRVGLETLSYRAISTLSSGQFQRMLFARLLVQEAPLILLDEPFSGIDMPTFGLLMTVIAQLNRQGRTIIVVVHDNQLVARYFPQTLWLTPQSATWGPSEKVLASWPENYPTSLDPVAFSVCDHVPALV</sequence>
<keyword evidence="7" id="KW-1185">Reference proteome</keyword>
<dbReference type="GO" id="GO:0016887">
    <property type="term" value="F:ATP hydrolysis activity"/>
    <property type="evidence" value="ECO:0007669"/>
    <property type="project" value="InterPro"/>
</dbReference>
<evidence type="ECO:0000259" key="5">
    <source>
        <dbReference type="PROSITE" id="PS50893"/>
    </source>
</evidence>
<dbReference type="PATRIC" id="fig|1199245.3.peg.930"/>
<accession>J3Z4F8</accession>
<dbReference type="EMBL" id="CP003546">
    <property type="protein sequence ID" value="AFP85174.1"/>
    <property type="molecule type" value="Genomic_DNA"/>
</dbReference>
<dbReference type="InterPro" id="IPR003593">
    <property type="entry name" value="AAA+_ATPase"/>
</dbReference>
<dbReference type="PANTHER" id="PTHR42734:SF5">
    <property type="entry name" value="IRON TRANSPORT SYSTEM ATP-BINDING PROTEIN HI_0361-RELATED"/>
    <property type="match status" value="1"/>
</dbReference>
<dbReference type="SUPFAM" id="SSF52540">
    <property type="entry name" value="P-loop containing nucleoside triphosphate hydrolases"/>
    <property type="match status" value="1"/>
</dbReference>
<dbReference type="InterPro" id="IPR050153">
    <property type="entry name" value="Metal_Ion_Import_ABC"/>
</dbReference>
<evidence type="ECO:0000256" key="1">
    <source>
        <dbReference type="ARBA" id="ARBA00005417"/>
    </source>
</evidence>
<gene>
    <name evidence="6" type="ORF">A359_08080</name>
</gene>
<dbReference type="HOGENOM" id="CLU_000604_1_11_6"/>
<name>J3Z4F8_9ENTR</name>
<reference evidence="6 7" key="1">
    <citation type="journal article" date="2012" name="Mol. Biol. Evol.">
        <title>Genome reduction and co-evolution between the primary and secondary bacterial symbionts of psyllids.</title>
        <authorList>
            <person name="Sloan D.B."/>
            <person name="Moran N.A."/>
        </authorList>
    </citation>
    <scope>NUCLEOTIDE SEQUENCE [LARGE SCALE GENOMIC DNA]</scope>
    <source>
        <strain evidence="6">Ceuc_S</strain>
    </source>
</reference>
<dbReference type="GO" id="GO:0005524">
    <property type="term" value="F:ATP binding"/>
    <property type="evidence" value="ECO:0007669"/>
    <property type="project" value="UniProtKB-KW"/>
</dbReference>
<keyword evidence="3" id="KW-0547">Nucleotide-binding</keyword>
<dbReference type="Pfam" id="PF00005">
    <property type="entry name" value="ABC_tran"/>
    <property type="match status" value="1"/>
</dbReference>
<dbReference type="CDD" id="cd03235">
    <property type="entry name" value="ABC_Metallic_Cations"/>
    <property type="match status" value="1"/>
</dbReference>